<dbReference type="ZFIN" id="ZDB-GENE-131122-64">
    <property type="gene designation" value="si:ch211-40k21.9"/>
</dbReference>
<name>A0AB32TID7_DANRE</name>
<dbReference type="SMART" id="SM00980">
    <property type="entry name" value="THAP"/>
    <property type="match status" value="1"/>
</dbReference>
<evidence type="ECO:0000256" key="6">
    <source>
        <dbReference type="RuleBase" id="RU369073"/>
    </source>
</evidence>
<dbReference type="KEGG" id="dre:504079"/>
<dbReference type="SUPFAM" id="SSF57716">
    <property type="entry name" value="Glucocorticoid receptor-like (DNA-binding domain)"/>
    <property type="match status" value="1"/>
</dbReference>
<keyword evidence="2 5" id="KW-0863">Zinc-finger</keyword>
<keyword evidence="6" id="KW-0804">Transcription</keyword>
<evidence type="ECO:0000313" key="9">
    <source>
        <dbReference type="ZFIN" id="ZDB-GENE-131122-64"/>
    </source>
</evidence>
<evidence type="ECO:0000256" key="5">
    <source>
        <dbReference type="PROSITE-ProRule" id="PRU00309"/>
    </source>
</evidence>
<comment type="function">
    <text evidence="6">DNA-binding transcription regulator that regulates endothelial cell proliferation and G1/S cell-cycle progression. Specifically binds the 5'-[AT]NTNN[GT]GGCA[AGT]-3' core DNA sequence and acts by modulating expression of pRB-E2F cell-cycle target genes.</text>
</comment>
<evidence type="ECO:0000313" key="8">
    <source>
        <dbReference type="RefSeq" id="XP_068073165.2"/>
    </source>
</evidence>
<comment type="similarity">
    <text evidence="6">Belongs to the THAP1 family.</text>
</comment>
<keyword evidence="6" id="KW-0131">Cell cycle</keyword>
<keyword evidence="6" id="KW-0175">Coiled coil</keyword>
<evidence type="ECO:0000313" key="7">
    <source>
        <dbReference type="Proteomes" id="UP000000437"/>
    </source>
</evidence>
<dbReference type="Gene3D" id="6.20.210.20">
    <property type="entry name" value="THAP domain"/>
    <property type="match status" value="1"/>
</dbReference>
<organism evidence="7 8">
    <name type="scientific">Danio rerio</name>
    <name type="common">Zebrafish</name>
    <name type="synonym">Brachydanio rerio</name>
    <dbReference type="NCBI Taxonomy" id="7955"/>
    <lineage>
        <taxon>Eukaryota</taxon>
        <taxon>Metazoa</taxon>
        <taxon>Chordata</taxon>
        <taxon>Craniata</taxon>
        <taxon>Vertebrata</taxon>
        <taxon>Euteleostomi</taxon>
        <taxon>Actinopterygii</taxon>
        <taxon>Neopterygii</taxon>
        <taxon>Teleostei</taxon>
        <taxon>Ostariophysi</taxon>
        <taxon>Cypriniformes</taxon>
        <taxon>Danionidae</taxon>
        <taxon>Danioninae</taxon>
        <taxon>Danio</taxon>
    </lineage>
</organism>
<keyword evidence="7" id="KW-1185">Reference proteome</keyword>
<dbReference type="SMART" id="SM00692">
    <property type="entry name" value="DM3"/>
    <property type="match status" value="1"/>
</dbReference>
<dbReference type="PANTHER" id="PTHR46600:SF7">
    <property type="entry name" value="SI:DKEY-228B2.6-RELATED"/>
    <property type="match status" value="1"/>
</dbReference>
<keyword evidence="4 5" id="KW-0238">DNA-binding</keyword>
<keyword evidence="6" id="KW-0539">Nucleus</keyword>
<protein>
    <recommendedName>
        <fullName evidence="6">THAP domain-containing protein 1</fullName>
    </recommendedName>
</protein>
<reference evidence="8" key="1">
    <citation type="submission" date="2025-08" db="UniProtKB">
        <authorList>
            <consortium name="RefSeq"/>
        </authorList>
    </citation>
    <scope>IDENTIFICATION</scope>
    <source>
        <strain evidence="8">Tuebingen</strain>
        <tissue evidence="8">Fibroblasts and whole tissue</tissue>
    </source>
</reference>
<dbReference type="Pfam" id="PF05485">
    <property type="entry name" value="THAP"/>
    <property type="match status" value="1"/>
</dbReference>
<keyword evidence="3" id="KW-0862">Zinc</keyword>
<keyword evidence="1" id="KW-0479">Metal-binding</keyword>
<dbReference type="PROSITE" id="PS50950">
    <property type="entry name" value="ZF_THAP"/>
    <property type="match status" value="1"/>
</dbReference>
<dbReference type="AlphaFoldDB" id="A0AB32TID7"/>
<dbReference type="Proteomes" id="UP000000437">
    <property type="component" value="Chromosome 24"/>
</dbReference>
<evidence type="ECO:0000256" key="3">
    <source>
        <dbReference type="ARBA" id="ARBA00022833"/>
    </source>
</evidence>
<evidence type="ECO:0000256" key="4">
    <source>
        <dbReference type="ARBA" id="ARBA00023125"/>
    </source>
</evidence>
<comment type="subcellular location">
    <subcellularLocation>
        <location evidence="6">Nucleus</location>
        <location evidence="6">Nucleoplasm</location>
    </subcellularLocation>
</comment>
<gene>
    <name evidence="8 9" type="primary">si:ch211-40k21.9</name>
</gene>
<dbReference type="RefSeq" id="XP_068073165.2">
    <property type="nucleotide sequence ID" value="XM_068217064.2"/>
</dbReference>
<dbReference type="GO" id="GO:0043565">
    <property type="term" value="F:sequence-specific DNA binding"/>
    <property type="evidence" value="ECO:0007669"/>
    <property type="project" value="UniProtKB-UniRule"/>
</dbReference>
<keyword evidence="6" id="KW-0805">Transcription regulation</keyword>
<dbReference type="GO" id="GO:0005654">
    <property type="term" value="C:nucleoplasm"/>
    <property type="evidence" value="ECO:0007669"/>
    <property type="project" value="UniProtKB-SubCell"/>
</dbReference>
<sequence length="284" mass="32492">MSCSALSCKNRPSPGTGISFHRFPLDDKDRLQKWLLNLRRDNFQPSPSARICSQHFEDGCFFTNNHGKLCLSKSAVPTLFYYPISFRSWRKYWSKRMVVSEEEKSGDGSRGTLHAVETTDDHHKPEPTAACFGTPQTLLKTEPRSRFVEVDVILNESIKEEDDDIGLDMPDTNVSPVIYPSEVCVVAVRQDHCYYSSSSNTDGTNAAGNQESESAEMLRHKLHVVLSKIKVFRKTMKIKNQMIRRLKSRVLSLKANVKTERLQREKMQKDLDCRLQPKPKNPDL</sequence>
<proteinExistence type="inferred from homology"/>
<dbReference type="GO" id="GO:0008270">
    <property type="term" value="F:zinc ion binding"/>
    <property type="evidence" value="ECO:0007669"/>
    <property type="project" value="UniProtKB-KW"/>
</dbReference>
<evidence type="ECO:0000256" key="1">
    <source>
        <dbReference type="ARBA" id="ARBA00022723"/>
    </source>
</evidence>
<evidence type="ECO:0000256" key="2">
    <source>
        <dbReference type="ARBA" id="ARBA00022771"/>
    </source>
</evidence>
<accession>A0AB32TID7</accession>
<dbReference type="InterPro" id="IPR026516">
    <property type="entry name" value="THAP1/10"/>
</dbReference>
<dbReference type="PANTHER" id="PTHR46600">
    <property type="entry name" value="THAP DOMAIN-CONTAINING"/>
    <property type="match status" value="1"/>
</dbReference>
<dbReference type="InterPro" id="IPR038441">
    <property type="entry name" value="THAP_Znf_sf"/>
</dbReference>
<dbReference type="InterPro" id="IPR006612">
    <property type="entry name" value="THAP_Znf"/>
</dbReference>
<dbReference type="AGR" id="ZFIN:ZDB-GENE-131122-64"/>
<dbReference type="GO" id="GO:0003700">
    <property type="term" value="F:DNA-binding transcription factor activity"/>
    <property type="evidence" value="ECO:0007669"/>
    <property type="project" value="UniProtKB-UniRule"/>
</dbReference>
<dbReference type="GO" id="GO:0001935">
    <property type="term" value="P:endothelial cell proliferation"/>
    <property type="evidence" value="ECO:0007669"/>
    <property type="project" value="UniProtKB-UniRule"/>
</dbReference>